<dbReference type="GO" id="GO:0008270">
    <property type="term" value="F:zinc ion binding"/>
    <property type="evidence" value="ECO:0007669"/>
    <property type="project" value="UniProtKB-KW"/>
</dbReference>
<evidence type="ECO:0000256" key="4">
    <source>
        <dbReference type="PROSITE-ProRule" id="PRU00146"/>
    </source>
</evidence>
<dbReference type="PROSITE" id="PS50016">
    <property type="entry name" value="ZF_PHD_2"/>
    <property type="match status" value="1"/>
</dbReference>
<feature type="region of interest" description="Disordered" evidence="5">
    <location>
        <begin position="115"/>
        <end position="138"/>
    </location>
</feature>
<protein>
    <recommendedName>
        <fullName evidence="6">PHD-type domain-containing protein</fullName>
    </recommendedName>
</protein>
<keyword evidence="3" id="KW-0862">Zinc</keyword>
<dbReference type="AlphaFoldDB" id="A0A1A9VCN4"/>
<dbReference type="SUPFAM" id="SSF57903">
    <property type="entry name" value="FYVE/PHD zinc finger"/>
    <property type="match status" value="1"/>
</dbReference>
<accession>A0A1A9VCN4</accession>
<proteinExistence type="predicted"/>
<feature type="compositionally biased region" description="Pro residues" evidence="5">
    <location>
        <begin position="123"/>
        <end position="132"/>
    </location>
</feature>
<evidence type="ECO:0000256" key="1">
    <source>
        <dbReference type="ARBA" id="ARBA00022723"/>
    </source>
</evidence>
<dbReference type="Gene3D" id="3.30.40.10">
    <property type="entry name" value="Zinc/RING finger domain, C3HC4 (zinc finger)"/>
    <property type="match status" value="1"/>
</dbReference>
<dbReference type="VEuPathDB" id="VectorBase:GAUT033032"/>
<organism evidence="7 8">
    <name type="scientific">Glossina austeni</name>
    <name type="common">Savannah tsetse fly</name>
    <dbReference type="NCBI Taxonomy" id="7395"/>
    <lineage>
        <taxon>Eukaryota</taxon>
        <taxon>Metazoa</taxon>
        <taxon>Ecdysozoa</taxon>
        <taxon>Arthropoda</taxon>
        <taxon>Hexapoda</taxon>
        <taxon>Insecta</taxon>
        <taxon>Pterygota</taxon>
        <taxon>Neoptera</taxon>
        <taxon>Endopterygota</taxon>
        <taxon>Diptera</taxon>
        <taxon>Brachycera</taxon>
        <taxon>Muscomorpha</taxon>
        <taxon>Hippoboscoidea</taxon>
        <taxon>Glossinidae</taxon>
        <taxon>Glossina</taxon>
    </lineage>
</organism>
<feature type="domain" description="PHD-type" evidence="6">
    <location>
        <begin position="1"/>
        <end position="58"/>
    </location>
</feature>
<feature type="compositionally biased region" description="Basic and acidic residues" evidence="5">
    <location>
        <begin position="299"/>
        <end position="315"/>
    </location>
</feature>
<feature type="region of interest" description="Disordered" evidence="5">
    <location>
        <begin position="168"/>
        <end position="194"/>
    </location>
</feature>
<feature type="region of interest" description="Disordered" evidence="5">
    <location>
        <begin position="245"/>
        <end position="327"/>
    </location>
</feature>
<dbReference type="EnsemblMetazoa" id="GAUT033032-RA">
    <property type="protein sequence ID" value="GAUT033032-PA"/>
    <property type="gene ID" value="GAUT033032"/>
</dbReference>
<dbReference type="InterPro" id="IPR013083">
    <property type="entry name" value="Znf_RING/FYVE/PHD"/>
</dbReference>
<keyword evidence="8" id="KW-1185">Reference proteome</keyword>
<keyword evidence="1" id="KW-0479">Metal-binding</keyword>
<dbReference type="InterPro" id="IPR011011">
    <property type="entry name" value="Znf_FYVE_PHD"/>
</dbReference>
<feature type="compositionally biased region" description="Low complexity" evidence="5">
    <location>
        <begin position="271"/>
        <end position="297"/>
    </location>
</feature>
<evidence type="ECO:0000259" key="6">
    <source>
        <dbReference type="PROSITE" id="PS50016"/>
    </source>
</evidence>
<evidence type="ECO:0000313" key="7">
    <source>
        <dbReference type="EnsemblMetazoa" id="GAUT033032-PA"/>
    </source>
</evidence>
<evidence type="ECO:0000256" key="5">
    <source>
        <dbReference type="SAM" id="MobiDB-lite"/>
    </source>
</evidence>
<feature type="compositionally biased region" description="Basic residues" evidence="5">
    <location>
        <begin position="251"/>
        <end position="270"/>
    </location>
</feature>
<name>A0A1A9VCN4_GLOAU</name>
<keyword evidence="2 4" id="KW-0863">Zinc-finger</keyword>
<evidence type="ECO:0000256" key="3">
    <source>
        <dbReference type="ARBA" id="ARBA00022833"/>
    </source>
</evidence>
<evidence type="ECO:0000256" key="2">
    <source>
        <dbReference type="ARBA" id="ARBA00022771"/>
    </source>
</evidence>
<dbReference type="STRING" id="7395.A0A1A9VCN4"/>
<dbReference type="InterPro" id="IPR019787">
    <property type="entry name" value="Znf_PHD-finger"/>
</dbReference>
<dbReference type="Proteomes" id="UP000078200">
    <property type="component" value="Unassembled WGS sequence"/>
</dbReference>
<reference evidence="7" key="1">
    <citation type="submission" date="2020-05" db="UniProtKB">
        <authorList>
            <consortium name="EnsemblMetazoa"/>
        </authorList>
    </citation>
    <scope>IDENTIFICATION</scope>
    <source>
        <strain evidence="7">TTRI</strain>
    </source>
</reference>
<evidence type="ECO:0000313" key="8">
    <source>
        <dbReference type="Proteomes" id="UP000078200"/>
    </source>
</evidence>
<sequence length="327" mass="37117">MFCRRCWLDFKPNDLYVKCSGPCNWSYHPQCVNLDATVTRELLHNRYMEWYCFHCRQLYRLQLYFEIAICDDYSLPVDFVKKRPSSFDPCLAEALPTNPENWTAASPQKEFVNFTEHTEQQQPSPPPPPPAPLSTLPSKAGVVNAHLTTLNVADTLGNLPPQVSLSLQIAPPPSTVQSQGPLHHHSTLQQLPGYPSLKLHNQRSQTQHRLPHPQLPFPGIGAITASTQGQTSIIKQASVKIIEGYSDPKDSKRHKKFYHKKAKKRPHKSHQPPTSSQNQLSTQQPQRQQSVNTPQQQKPQEHSASKAHHSQDKRSNYSSGKQVRKKI</sequence>